<protein>
    <submittedName>
        <fullName evidence="3">Pilus assembly protein</fullName>
    </submittedName>
</protein>
<organism evidence="3 4">
    <name type="scientific">Roseovarius faecimaris</name>
    <dbReference type="NCBI Taxonomy" id="2494550"/>
    <lineage>
        <taxon>Bacteria</taxon>
        <taxon>Pseudomonadati</taxon>
        <taxon>Pseudomonadota</taxon>
        <taxon>Alphaproteobacteria</taxon>
        <taxon>Rhodobacterales</taxon>
        <taxon>Roseobacteraceae</taxon>
        <taxon>Roseovarius</taxon>
    </lineage>
</organism>
<keyword evidence="1" id="KW-1133">Transmembrane helix</keyword>
<dbReference type="InterPro" id="IPR012495">
    <property type="entry name" value="TadE-like_dom"/>
</dbReference>
<dbReference type="AlphaFoldDB" id="A0A6I6ITY7"/>
<dbReference type="Proteomes" id="UP000428330">
    <property type="component" value="Chromosome"/>
</dbReference>
<dbReference type="Pfam" id="PF07811">
    <property type="entry name" value="TadE"/>
    <property type="match status" value="1"/>
</dbReference>
<evidence type="ECO:0000259" key="2">
    <source>
        <dbReference type="Pfam" id="PF07811"/>
    </source>
</evidence>
<sequence length="156" mass="17249">MLTRRGRSFRENEDGVVLIEALLALPILLILAVGILEFGNMMWQRQQLQVGVRDAARYWSRCRPLANGATYMPCTIDKARNIAVFGNPDGTGNPRVPGWSISDVTITPATPDPVPDDTDMVTVSTSTDYQGSPLFNAVLTGTVEIGYWAQMRYIGW</sequence>
<evidence type="ECO:0000313" key="4">
    <source>
        <dbReference type="Proteomes" id="UP000428330"/>
    </source>
</evidence>
<evidence type="ECO:0000256" key="1">
    <source>
        <dbReference type="SAM" id="Phobius"/>
    </source>
</evidence>
<feature type="domain" description="TadE-like" evidence="2">
    <location>
        <begin position="15"/>
        <end position="57"/>
    </location>
</feature>
<dbReference type="OrthoDB" id="7860729at2"/>
<name>A0A6I6ITY7_9RHOB</name>
<keyword evidence="1" id="KW-0812">Transmembrane</keyword>
<feature type="transmembrane region" description="Helical" evidence="1">
    <location>
        <begin position="15"/>
        <end position="36"/>
    </location>
</feature>
<keyword evidence="1" id="KW-0472">Membrane</keyword>
<dbReference type="RefSeq" id="WP_157708886.1">
    <property type="nucleotide sequence ID" value="NZ_CP034348.1"/>
</dbReference>
<dbReference type="KEGG" id="rom:EI983_18820"/>
<gene>
    <name evidence="3" type="ORF">EI983_18820</name>
</gene>
<dbReference type="EMBL" id="CP034348">
    <property type="protein sequence ID" value="QGY00206.1"/>
    <property type="molecule type" value="Genomic_DNA"/>
</dbReference>
<evidence type="ECO:0000313" key="3">
    <source>
        <dbReference type="EMBL" id="QGY00206.1"/>
    </source>
</evidence>
<reference evidence="4" key="1">
    <citation type="submission" date="2018-12" db="EMBL/GenBank/DDBJ databases">
        <title>Complete genome sequence of Roseovarius sp. MME-070.</title>
        <authorList>
            <person name="Nam Y.-D."/>
            <person name="Kang J."/>
            <person name="Chung W.-H."/>
            <person name="Park Y.S."/>
        </authorList>
    </citation>
    <scope>NUCLEOTIDE SEQUENCE [LARGE SCALE GENOMIC DNA]</scope>
    <source>
        <strain evidence="4">MME-070</strain>
    </source>
</reference>
<proteinExistence type="predicted"/>
<accession>A0A6I6ITY7</accession>
<keyword evidence="4" id="KW-1185">Reference proteome</keyword>